<reference evidence="2" key="2">
    <citation type="journal article" date="2018" name="Plant J.">
        <title>The Sorghum bicolor reference genome: improved assembly, gene annotations, a transcriptome atlas, and signatures of genome organization.</title>
        <authorList>
            <person name="McCormick R.F."/>
            <person name="Truong S.K."/>
            <person name="Sreedasyam A."/>
            <person name="Jenkins J."/>
            <person name="Shu S."/>
            <person name="Sims D."/>
            <person name="Kennedy M."/>
            <person name="Amirebrahimi M."/>
            <person name="Weers B.D."/>
            <person name="McKinley B."/>
            <person name="Mattison A."/>
            <person name="Morishige D.T."/>
            <person name="Grimwood J."/>
            <person name="Schmutz J."/>
            <person name="Mullet J.E."/>
        </authorList>
    </citation>
    <scope>NUCLEOTIDE SEQUENCE [LARGE SCALE GENOMIC DNA]</scope>
    <source>
        <strain evidence="2">cv. BTx623</strain>
    </source>
</reference>
<protein>
    <submittedName>
        <fullName evidence="1">Uncharacterized protein</fullName>
    </submittedName>
</protein>
<organism evidence="1 2">
    <name type="scientific">Sorghum bicolor</name>
    <name type="common">Sorghum</name>
    <name type="synonym">Sorghum vulgare</name>
    <dbReference type="NCBI Taxonomy" id="4558"/>
    <lineage>
        <taxon>Eukaryota</taxon>
        <taxon>Viridiplantae</taxon>
        <taxon>Streptophyta</taxon>
        <taxon>Embryophyta</taxon>
        <taxon>Tracheophyta</taxon>
        <taxon>Spermatophyta</taxon>
        <taxon>Magnoliopsida</taxon>
        <taxon>Liliopsida</taxon>
        <taxon>Poales</taxon>
        <taxon>Poaceae</taxon>
        <taxon>PACMAD clade</taxon>
        <taxon>Panicoideae</taxon>
        <taxon>Andropogonodae</taxon>
        <taxon>Andropogoneae</taxon>
        <taxon>Sorghinae</taxon>
        <taxon>Sorghum</taxon>
    </lineage>
</organism>
<dbReference type="Gramene" id="OQU77610">
    <property type="protein sequence ID" value="OQU77610"/>
    <property type="gene ID" value="SORBI_3009G077901"/>
</dbReference>
<gene>
    <name evidence="1" type="ORF">SORBI_3009G077901</name>
</gene>
<evidence type="ECO:0000313" key="1">
    <source>
        <dbReference type="EMBL" id="OQU77610.1"/>
    </source>
</evidence>
<sequence>MHFFRHRSLQVQQLMHTLTERYRFSQGIYYTI</sequence>
<dbReference type="EMBL" id="CM000768">
    <property type="protein sequence ID" value="OQU77610.1"/>
    <property type="molecule type" value="Genomic_DNA"/>
</dbReference>
<accession>A0A1Z5R1K0</accession>
<dbReference type="Proteomes" id="UP000000768">
    <property type="component" value="Chromosome 9"/>
</dbReference>
<dbReference type="AlphaFoldDB" id="A0A1Z5R1K0"/>
<dbReference type="InParanoid" id="A0A1Z5R1K0"/>
<keyword evidence="2" id="KW-1185">Reference proteome</keyword>
<evidence type="ECO:0000313" key="2">
    <source>
        <dbReference type="Proteomes" id="UP000000768"/>
    </source>
</evidence>
<name>A0A1Z5R1K0_SORBI</name>
<proteinExistence type="predicted"/>
<reference evidence="1 2" key="1">
    <citation type="journal article" date="2009" name="Nature">
        <title>The Sorghum bicolor genome and the diversification of grasses.</title>
        <authorList>
            <person name="Paterson A.H."/>
            <person name="Bowers J.E."/>
            <person name="Bruggmann R."/>
            <person name="Dubchak I."/>
            <person name="Grimwood J."/>
            <person name="Gundlach H."/>
            <person name="Haberer G."/>
            <person name="Hellsten U."/>
            <person name="Mitros T."/>
            <person name="Poliakov A."/>
            <person name="Schmutz J."/>
            <person name="Spannagl M."/>
            <person name="Tang H."/>
            <person name="Wang X."/>
            <person name="Wicker T."/>
            <person name="Bharti A.K."/>
            <person name="Chapman J."/>
            <person name="Feltus F.A."/>
            <person name="Gowik U."/>
            <person name="Grigoriev I.V."/>
            <person name="Lyons E."/>
            <person name="Maher C.A."/>
            <person name="Martis M."/>
            <person name="Narechania A."/>
            <person name="Otillar R.P."/>
            <person name="Penning B.W."/>
            <person name="Salamov A.A."/>
            <person name="Wang Y."/>
            <person name="Zhang L."/>
            <person name="Carpita N.C."/>
            <person name="Freeling M."/>
            <person name="Gingle A.R."/>
            <person name="Hash C.T."/>
            <person name="Keller B."/>
            <person name="Klein P."/>
            <person name="Kresovich S."/>
            <person name="McCann M.C."/>
            <person name="Ming R."/>
            <person name="Peterson D.G."/>
            <person name="Mehboob-ur-Rahman"/>
            <person name="Ware D."/>
            <person name="Westhoff P."/>
            <person name="Mayer K.F."/>
            <person name="Messing J."/>
            <person name="Rokhsar D.S."/>
        </authorList>
    </citation>
    <scope>NUCLEOTIDE SEQUENCE [LARGE SCALE GENOMIC DNA]</scope>
    <source>
        <strain evidence="2">cv. BTx623</strain>
    </source>
</reference>